<feature type="domain" description="Nucleoside phosphorylase" evidence="6">
    <location>
        <begin position="2"/>
        <end position="230"/>
    </location>
</feature>
<dbReference type="NCBIfam" id="NF004079">
    <property type="entry name" value="PRK05584.1"/>
    <property type="match status" value="1"/>
</dbReference>
<keyword evidence="3" id="KW-0028">Amino-acid biosynthesis</keyword>
<dbReference type="SUPFAM" id="SSF53167">
    <property type="entry name" value="Purine and uridine phosphorylases"/>
    <property type="match status" value="1"/>
</dbReference>
<evidence type="ECO:0000256" key="5">
    <source>
        <dbReference type="ARBA" id="ARBA00023167"/>
    </source>
</evidence>
<dbReference type="InterPro" id="IPR010049">
    <property type="entry name" value="MTA_SAH_Nsdase"/>
</dbReference>
<name>A0A323TG21_9BACI</name>
<dbReference type="Gene3D" id="3.40.50.1580">
    <property type="entry name" value="Nucleoside phosphorylase domain"/>
    <property type="match status" value="1"/>
</dbReference>
<dbReference type="AlphaFoldDB" id="A0A323TG21"/>
<organism evidence="7 8">
    <name type="scientific">Salipaludibacillus keqinensis</name>
    <dbReference type="NCBI Taxonomy" id="2045207"/>
    <lineage>
        <taxon>Bacteria</taxon>
        <taxon>Bacillati</taxon>
        <taxon>Bacillota</taxon>
        <taxon>Bacilli</taxon>
        <taxon>Bacillales</taxon>
        <taxon>Bacillaceae</taxon>
    </lineage>
</organism>
<dbReference type="CDD" id="cd09008">
    <property type="entry name" value="MTAN"/>
    <property type="match status" value="1"/>
</dbReference>
<dbReference type="PANTHER" id="PTHR46832:SF1">
    <property type="entry name" value="5'-METHYLTHIOADENOSINE_S-ADENOSYLHOMOCYSTEINE NUCLEOSIDASE"/>
    <property type="match status" value="1"/>
</dbReference>
<dbReference type="GO" id="GO:0008930">
    <property type="term" value="F:methylthioadenosine nucleosidase activity"/>
    <property type="evidence" value="ECO:0007669"/>
    <property type="project" value="InterPro"/>
</dbReference>
<reference evidence="7 8" key="1">
    <citation type="submission" date="2017-10" db="EMBL/GenBank/DDBJ databases">
        <title>Bacillus sp. nov., a halophilic bacterium isolated from a Keqin Lake.</title>
        <authorList>
            <person name="Wang H."/>
        </authorList>
    </citation>
    <scope>NUCLEOTIDE SEQUENCE [LARGE SCALE GENOMIC DNA]</scope>
    <source>
        <strain evidence="7 8">KQ-12</strain>
    </source>
</reference>
<dbReference type="PANTHER" id="PTHR46832">
    <property type="entry name" value="5'-METHYLTHIOADENOSINE/S-ADENOSYLHOMOCYSTEINE NUCLEOSIDASE"/>
    <property type="match status" value="1"/>
</dbReference>
<dbReference type="Pfam" id="PF01048">
    <property type="entry name" value="PNP_UDP_1"/>
    <property type="match status" value="1"/>
</dbReference>
<dbReference type="GO" id="GO:0009164">
    <property type="term" value="P:nucleoside catabolic process"/>
    <property type="evidence" value="ECO:0007669"/>
    <property type="project" value="InterPro"/>
</dbReference>
<dbReference type="GO" id="GO:0008782">
    <property type="term" value="F:adenosylhomocysteine nucleosidase activity"/>
    <property type="evidence" value="ECO:0007669"/>
    <property type="project" value="UniProtKB-EC"/>
</dbReference>
<dbReference type="EMBL" id="PDOD01000002">
    <property type="protein sequence ID" value="PYZ93778.1"/>
    <property type="molecule type" value="Genomic_DNA"/>
</dbReference>
<evidence type="ECO:0000256" key="3">
    <source>
        <dbReference type="ARBA" id="ARBA00022605"/>
    </source>
</evidence>
<accession>A0A323TG21</accession>
<proteinExistence type="predicted"/>
<evidence type="ECO:0000256" key="4">
    <source>
        <dbReference type="ARBA" id="ARBA00022801"/>
    </source>
</evidence>
<evidence type="ECO:0000256" key="2">
    <source>
        <dbReference type="ARBA" id="ARBA00011974"/>
    </source>
</evidence>
<dbReference type="GO" id="GO:0019284">
    <property type="term" value="P:L-methionine salvage from S-adenosylmethionine"/>
    <property type="evidence" value="ECO:0007669"/>
    <property type="project" value="TreeGrafter"/>
</dbReference>
<dbReference type="RefSeq" id="WP_110609810.1">
    <property type="nucleotide sequence ID" value="NZ_PDOD01000002.1"/>
</dbReference>
<dbReference type="GO" id="GO:0005829">
    <property type="term" value="C:cytosol"/>
    <property type="evidence" value="ECO:0007669"/>
    <property type="project" value="TreeGrafter"/>
</dbReference>
<dbReference type="NCBIfam" id="TIGR01704">
    <property type="entry name" value="MTA_SAH-Nsdase"/>
    <property type="match status" value="1"/>
</dbReference>
<evidence type="ECO:0000313" key="7">
    <source>
        <dbReference type="EMBL" id="PYZ93778.1"/>
    </source>
</evidence>
<comment type="pathway">
    <text evidence="1">Amino-acid biosynthesis; L-methionine biosynthesis via salvage pathway; S-methyl-5-thio-alpha-D-ribose 1-phosphate from S-methyl-5'-thioadenosine (hydrolase route): step 1/2.</text>
</comment>
<evidence type="ECO:0000259" key="6">
    <source>
        <dbReference type="Pfam" id="PF01048"/>
    </source>
</evidence>
<dbReference type="EC" id="3.2.2.9" evidence="2"/>
<dbReference type="InterPro" id="IPR035994">
    <property type="entry name" value="Nucleoside_phosphorylase_sf"/>
</dbReference>
<dbReference type="UniPathway" id="UPA00904">
    <property type="reaction ID" value="UER00871"/>
</dbReference>
<dbReference type="GO" id="GO:0019509">
    <property type="term" value="P:L-methionine salvage from methylthioadenosine"/>
    <property type="evidence" value="ECO:0007669"/>
    <property type="project" value="UniProtKB-UniPathway"/>
</dbReference>
<protein>
    <recommendedName>
        <fullName evidence="2">adenosylhomocysteine nucleosidase</fullName>
        <ecNumber evidence="2">3.2.2.9</ecNumber>
    </recommendedName>
</protein>
<evidence type="ECO:0000256" key="1">
    <source>
        <dbReference type="ARBA" id="ARBA00004945"/>
    </source>
</evidence>
<sequence length="239" mass="26328">MTIGIIGAMDIELEYFQEAMTGFEKKKEGYHTFYVGSWKNEKVVMAKSGVGKVNAAMTAQKMIDLFQVENLIFTGVAGATNPELEVGDVVVSTSCQHHDLDASVLGFDRGTIPMYEGTSDFPGDSLLVELAYQAATTIQLNGMKVLKGKVVSGDQFIADKKHVEWLHKHFQADCVEMEGAAVAHVAHFHNVPFVIIRSISDKANGEATESFQTFMSKAAETSSKIVEQMIHKIYITRDK</sequence>
<dbReference type="Proteomes" id="UP000248214">
    <property type="component" value="Unassembled WGS sequence"/>
</dbReference>
<keyword evidence="4" id="KW-0378">Hydrolase</keyword>
<gene>
    <name evidence="7" type="ORF">CR194_11550</name>
</gene>
<dbReference type="InterPro" id="IPR000845">
    <property type="entry name" value="Nucleoside_phosphorylase_d"/>
</dbReference>
<evidence type="ECO:0000313" key="8">
    <source>
        <dbReference type="Proteomes" id="UP000248214"/>
    </source>
</evidence>
<dbReference type="OrthoDB" id="9792278at2"/>
<comment type="caution">
    <text evidence="7">The sequence shown here is derived from an EMBL/GenBank/DDBJ whole genome shotgun (WGS) entry which is preliminary data.</text>
</comment>
<keyword evidence="5" id="KW-0486">Methionine biosynthesis</keyword>
<keyword evidence="8" id="KW-1185">Reference proteome</keyword>